<evidence type="ECO:0000313" key="3">
    <source>
        <dbReference type="EMBL" id="KAF2749121.1"/>
    </source>
</evidence>
<dbReference type="AlphaFoldDB" id="A0A6A6VIT7"/>
<accession>A0A6A6VIT7</accession>
<gene>
    <name evidence="3" type="ORF">M011DRAFT_326369</name>
</gene>
<sequence length="211" mass="23147">MATARVIFGKQCQPRSVLLHTLRLHQSSRPRFYACNAKKNYCQNNVSGAVPQPSTAPPLSARSVDFWNSKSTWKRAAINTTRCLIGCSIGDFSAMWSFQALYPELGMSAIMAISMASGITTSMTLETVLLRYGRDRLSWRTAASTAAGMSLISMLTMELAQNMVDYYLTGGVVAFSSPAFWGAAAVSLTVGFLSPLPYNYLRLRKYGKACH</sequence>
<dbReference type="OrthoDB" id="2128064at2759"/>
<organism evidence="3 4">
    <name type="scientific">Sporormia fimetaria CBS 119925</name>
    <dbReference type="NCBI Taxonomy" id="1340428"/>
    <lineage>
        <taxon>Eukaryota</taxon>
        <taxon>Fungi</taxon>
        <taxon>Dikarya</taxon>
        <taxon>Ascomycota</taxon>
        <taxon>Pezizomycotina</taxon>
        <taxon>Dothideomycetes</taxon>
        <taxon>Pleosporomycetidae</taxon>
        <taxon>Pleosporales</taxon>
        <taxon>Sporormiaceae</taxon>
        <taxon>Sporormia</taxon>
    </lineage>
</organism>
<feature type="transmembrane region" description="Helical" evidence="1">
    <location>
        <begin position="180"/>
        <end position="201"/>
    </location>
</feature>
<keyword evidence="1" id="KW-1133">Transmembrane helix</keyword>
<feature type="domain" description="DUF4396" evidence="2">
    <location>
        <begin position="72"/>
        <end position="208"/>
    </location>
</feature>
<dbReference type="EMBL" id="MU006567">
    <property type="protein sequence ID" value="KAF2749121.1"/>
    <property type="molecule type" value="Genomic_DNA"/>
</dbReference>
<feature type="transmembrane region" description="Helical" evidence="1">
    <location>
        <begin position="83"/>
        <end position="102"/>
    </location>
</feature>
<keyword evidence="4" id="KW-1185">Reference proteome</keyword>
<reference evidence="3" key="1">
    <citation type="journal article" date="2020" name="Stud. Mycol.">
        <title>101 Dothideomycetes genomes: a test case for predicting lifestyles and emergence of pathogens.</title>
        <authorList>
            <person name="Haridas S."/>
            <person name="Albert R."/>
            <person name="Binder M."/>
            <person name="Bloem J."/>
            <person name="Labutti K."/>
            <person name="Salamov A."/>
            <person name="Andreopoulos B."/>
            <person name="Baker S."/>
            <person name="Barry K."/>
            <person name="Bills G."/>
            <person name="Bluhm B."/>
            <person name="Cannon C."/>
            <person name="Castanera R."/>
            <person name="Culley D."/>
            <person name="Daum C."/>
            <person name="Ezra D."/>
            <person name="Gonzalez J."/>
            <person name="Henrissat B."/>
            <person name="Kuo A."/>
            <person name="Liang C."/>
            <person name="Lipzen A."/>
            <person name="Lutzoni F."/>
            <person name="Magnuson J."/>
            <person name="Mondo S."/>
            <person name="Nolan M."/>
            <person name="Ohm R."/>
            <person name="Pangilinan J."/>
            <person name="Park H.-J."/>
            <person name="Ramirez L."/>
            <person name="Alfaro M."/>
            <person name="Sun H."/>
            <person name="Tritt A."/>
            <person name="Yoshinaga Y."/>
            <person name="Zwiers L.-H."/>
            <person name="Turgeon B."/>
            <person name="Goodwin S."/>
            <person name="Spatafora J."/>
            <person name="Crous P."/>
            <person name="Grigoriev I."/>
        </authorList>
    </citation>
    <scope>NUCLEOTIDE SEQUENCE</scope>
    <source>
        <strain evidence="3">CBS 119925</strain>
    </source>
</reference>
<dbReference type="Proteomes" id="UP000799440">
    <property type="component" value="Unassembled WGS sequence"/>
</dbReference>
<feature type="transmembrane region" description="Helical" evidence="1">
    <location>
        <begin position="142"/>
        <end position="160"/>
    </location>
</feature>
<dbReference type="SUPFAM" id="SSF103473">
    <property type="entry name" value="MFS general substrate transporter"/>
    <property type="match status" value="1"/>
</dbReference>
<dbReference type="InterPro" id="IPR036259">
    <property type="entry name" value="MFS_trans_sf"/>
</dbReference>
<dbReference type="InterPro" id="IPR025509">
    <property type="entry name" value="DUF4396"/>
</dbReference>
<dbReference type="Pfam" id="PF14342">
    <property type="entry name" value="DUF4396"/>
    <property type="match status" value="1"/>
</dbReference>
<evidence type="ECO:0000256" key="1">
    <source>
        <dbReference type="SAM" id="Phobius"/>
    </source>
</evidence>
<name>A0A6A6VIT7_9PLEO</name>
<keyword evidence="1" id="KW-0812">Transmembrane</keyword>
<keyword evidence="1" id="KW-0472">Membrane</keyword>
<proteinExistence type="predicted"/>
<protein>
    <recommendedName>
        <fullName evidence="2">DUF4396 domain-containing protein</fullName>
    </recommendedName>
</protein>
<evidence type="ECO:0000313" key="4">
    <source>
        <dbReference type="Proteomes" id="UP000799440"/>
    </source>
</evidence>
<evidence type="ECO:0000259" key="2">
    <source>
        <dbReference type="Pfam" id="PF14342"/>
    </source>
</evidence>
<feature type="transmembrane region" description="Helical" evidence="1">
    <location>
        <begin position="108"/>
        <end position="130"/>
    </location>
</feature>